<dbReference type="PANTHER" id="PTHR35902:SF3">
    <property type="entry name" value="NPCBM-ASSOCIATED, NEW3 DOMAIN OF ALPHA-GALACTOSIDASE"/>
    <property type="match status" value="1"/>
</dbReference>
<dbReference type="Gene3D" id="2.60.40.10">
    <property type="entry name" value="Immunoglobulins"/>
    <property type="match status" value="2"/>
</dbReference>
<dbReference type="Proteomes" id="UP000277326">
    <property type="component" value="Unassembled WGS sequence"/>
</dbReference>
<keyword evidence="1" id="KW-0472">Membrane</keyword>
<evidence type="ECO:0000313" key="2">
    <source>
        <dbReference type="EMBL" id="RMB24993.1"/>
    </source>
</evidence>
<keyword evidence="1" id="KW-1133">Transmembrane helix</keyword>
<dbReference type="EMBL" id="REFS01000001">
    <property type="protein sequence ID" value="RMB24993.1"/>
    <property type="molecule type" value="Genomic_DNA"/>
</dbReference>
<dbReference type="RefSeq" id="WP_241966746.1">
    <property type="nucleotide sequence ID" value="NZ_CP034145.1"/>
</dbReference>
<evidence type="ECO:0000256" key="1">
    <source>
        <dbReference type="SAM" id="Phobius"/>
    </source>
</evidence>
<proteinExistence type="predicted"/>
<accession>A0A3M0DZ48</accession>
<comment type="caution">
    <text evidence="2">The sequence shown here is derived from an EMBL/GenBank/DDBJ whole genome shotgun (WGS) entry which is preliminary data.</text>
</comment>
<evidence type="ECO:0000313" key="3">
    <source>
        <dbReference type="Proteomes" id="UP000277326"/>
    </source>
</evidence>
<protein>
    <recommendedName>
        <fullName evidence="4">Sialidase</fullName>
    </recommendedName>
</protein>
<evidence type="ECO:0008006" key="4">
    <source>
        <dbReference type="Google" id="ProtNLM"/>
    </source>
</evidence>
<dbReference type="AlphaFoldDB" id="A0A3M0DZ48"/>
<sequence>MPATHRSLLLVGLVVLATVAATGIVAGQSSSGTVIGRPDIEVFTSTTEVEPGTETDLDLVISNDGQLRRGGPAEHESRVTTARGLAVEVEDGETPFEINTGRVAVGEVPRGTTPVDPISITVPEDVDPGRYRIPVTVSYSYTVSVEYNSVGSPEYNDLTRETTQYITVRVRNQAQFDVVDTTTTSQIGDTGNVSVTLQNDGTRPARDASVVLDSPTDELTFGSGSASSTGYVGTWEPGTNATVEYTVSFDDDAALRNYSLTATVEYEDTDGIARTSEPLAVGLRPVPEQTFALRETNATLRVGEEGTFAGTVVNRGPDTTRQPVVVFQSTNPNVDVESNEYALDTLDPGEAGAFEFDVAISDGASATTQQFNVTVRYRNERDDVRRSDSLNERVVFEPQRDRFRVEAINRTVVAGQTTTLELRVTNEGDEPLRDVEAKAFVQDPLSSDDDEGLVSTLAPGESATVLVSLSVGGSAVAQKTYPVSVDFQYELPDGDTEVSETYRVPVTVEPQERRGFSLPFLPITLGALAVVGVGLFVWLRRDRNSGGL</sequence>
<gene>
    <name evidence="2" type="ORF">ATH50_0076</name>
</gene>
<reference evidence="2 3" key="1">
    <citation type="journal article" date="2015" name="Stand. Genomic Sci.">
        <title>Genomic Encyclopedia of Bacterial and Archaeal Type Strains, Phase III: the genomes of soil and plant-associated and newly described type strains.</title>
        <authorList>
            <person name="Whitman W.B."/>
            <person name="Woyke T."/>
            <person name="Klenk H.P."/>
            <person name="Zhou Y."/>
            <person name="Lilburn T.G."/>
            <person name="Beck B.J."/>
            <person name="De Vos P."/>
            <person name="Vandamme P."/>
            <person name="Eisen J.A."/>
            <person name="Garrity G."/>
            <person name="Hugenholtz P."/>
            <person name="Kyrpides N.C."/>
        </authorList>
    </citation>
    <scope>NUCLEOTIDE SEQUENCE [LARGE SCALE GENOMIC DNA]</scope>
    <source>
        <strain evidence="2 3">CGMCC 1.10124</strain>
    </source>
</reference>
<feature type="transmembrane region" description="Helical" evidence="1">
    <location>
        <begin position="520"/>
        <end position="539"/>
    </location>
</feature>
<keyword evidence="1" id="KW-0812">Transmembrane</keyword>
<dbReference type="PANTHER" id="PTHR35902">
    <property type="entry name" value="S-LAYER DOMAIN-LIKE PROTEIN-RELATED"/>
    <property type="match status" value="1"/>
</dbReference>
<dbReference type="GeneID" id="38471192"/>
<dbReference type="InterPro" id="IPR013783">
    <property type="entry name" value="Ig-like_fold"/>
</dbReference>
<name>A0A3M0DZ48_9EURY</name>
<organism evidence="2 3">
    <name type="scientific">Haloplanus aerogenes</name>
    <dbReference type="NCBI Taxonomy" id="660522"/>
    <lineage>
        <taxon>Archaea</taxon>
        <taxon>Methanobacteriati</taxon>
        <taxon>Methanobacteriota</taxon>
        <taxon>Stenosarchaea group</taxon>
        <taxon>Halobacteria</taxon>
        <taxon>Halobacteriales</taxon>
        <taxon>Haloferacaceae</taxon>
        <taxon>Haloplanus</taxon>
    </lineage>
</organism>